<dbReference type="PRINTS" id="PR00371">
    <property type="entry name" value="FPNCR"/>
</dbReference>
<dbReference type="AlphaFoldDB" id="A0AAE0RUR6"/>
<accession>A0AAE0RUR6</accession>
<dbReference type="SUPFAM" id="SSF52218">
    <property type="entry name" value="Flavoproteins"/>
    <property type="match status" value="1"/>
</dbReference>
<dbReference type="Gene3D" id="3.40.50.80">
    <property type="entry name" value="Nucleotide-binding domain of ferredoxin-NADP reductase (FNR) module"/>
    <property type="match status" value="1"/>
</dbReference>
<keyword evidence="5" id="KW-0288">FMN</keyword>
<dbReference type="Proteomes" id="UP001195483">
    <property type="component" value="Unassembled WGS sequence"/>
</dbReference>
<dbReference type="InterPro" id="IPR008254">
    <property type="entry name" value="Flavodoxin/NO_synth"/>
</dbReference>
<keyword evidence="4" id="KW-0285">Flavoprotein</keyword>
<dbReference type="InterPro" id="IPR001433">
    <property type="entry name" value="OxRdtase_FAD/NAD-bd"/>
</dbReference>
<dbReference type="InterPro" id="IPR039261">
    <property type="entry name" value="FNR_nucleotide-bd"/>
</dbReference>
<comment type="cofactor">
    <cofactor evidence="1">
        <name>FMN</name>
        <dbReference type="ChEBI" id="CHEBI:58210"/>
    </cofactor>
</comment>
<comment type="caution">
    <text evidence="15">The sequence shown here is derived from an EMBL/GenBank/DDBJ whole genome shotgun (WGS) entry which is preliminary data.</text>
</comment>
<evidence type="ECO:0000259" key="13">
    <source>
        <dbReference type="PROSITE" id="PS50902"/>
    </source>
</evidence>
<feature type="domain" description="FAD-binding FR-type" evidence="14">
    <location>
        <begin position="499"/>
        <end position="773"/>
    </location>
</feature>
<dbReference type="FunFam" id="3.40.50.360:FF:000059">
    <property type="entry name" value="5-methyltetrahydrofolate-homocysteine methyltransferase reductase"/>
    <property type="match status" value="1"/>
</dbReference>
<dbReference type="InterPro" id="IPR001709">
    <property type="entry name" value="Flavoprot_Pyr_Nucl_cyt_Rdtase"/>
</dbReference>
<reference evidence="15" key="2">
    <citation type="journal article" date="2021" name="Genome Biol. Evol.">
        <title>Developing a high-quality reference genome for a parasitic bivalve with doubly uniparental inheritance (Bivalvia: Unionida).</title>
        <authorList>
            <person name="Smith C.H."/>
        </authorList>
    </citation>
    <scope>NUCLEOTIDE SEQUENCE</scope>
    <source>
        <strain evidence="15">CHS0354</strain>
        <tissue evidence="15">Mantle</tissue>
    </source>
</reference>
<evidence type="ECO:0000256" key="5">
    <source>
        <dbReference type="ARBA" id="ARBA00022643"/>
    </source>
</evidence>
<dbReference type="Pfam" id="PF00175">
    <property type="entry name" value="NAD_binding_1"/>
    <property type="match status" value="1"/>
</dbReference>
<dbReference type="Gene3D" id="3.40.50.360">
    <property type="match status" value="1"/>
</dbReference>
<dbReference type="InterPro" id="IPR029039">
    <property type="entry name" value="Flavoprotein-like_sf"/>
</dbReference>
<organism evidence="15 16">
    <name type="scientific">Potamilus streckersoni</name>
    <dbReference type="NCBI Taxonomy" id="2493646"/>
    <lineage>
        <taxon>Eukaryota</taxon>
        <taxon>Metazoa</taxon>
        <taxon>Spiralia</taxon>
        <taxon>Lophotrochozoa</taxon>
        <taxon>Mollusca</taxon>
        <taxon>Bivalvia</taxon>
        <taxon>Autobranchia</taxon>
        <taxon>Heteroconchia</taxon>
        <taxon>Palaeoheterodonta</taxon>
        <taxon>Unionida</taxon>
        <taxon>Unionoidea</taxon>
        <taxon>Unionidae</taxon>
        <taxon>Ambleminae</taxon>
        <taxon>Lampsilini</taxon>
        <taxon>Potamilus</taxon>
    </lineage>
</organism>
<dbReference type="EMBL" id="JAEAOA010001883">
    <property type="protein sequence ID" value="KAK3579904.1"/>
    <property type="molecule type" value="Genomic_DNA"/>
</dbReference>
<evidence type="ECO:0000256" key="6">
    <source>
        <dbReference type="ARBA" id="ARBA00022691"/>
    </source>
</evidence>
<dbReference type="GO" id="GO:0030586">
    <property type="term" value="F:[methionine synthase] reductase (NADPH) activity"/>
    <property type="evidence" value="ECO:0007669"/>
    <property type="project" value="UniProtKB-EC"/>
</dbReference>
<reference evidence="15" key="3">
    <citation type="submission" date="2023-05" db="EMBL/GenBank/DDBJ databases">
        <authorList>
            <person name="Smith C.H."/>
        </authorList>
    </citation>
    <scope>NUCLEOTIDE SEQUENCE</scope>
    <source>
        <strain evidence="15">CHS0354</strain>
        <tissue evidence="15">Mantle</tissue>
    </source>
</reference>
<keyword evidence="16" id="KW-1185">Reference proteome</keyword>
<dbReference type="InterPro" id="IPR001094">
    <property type="entry name" value="Flavdoxin-like"/>
</dbReference>
<dbReference type="InterPro" id="IPR017927">
    <property type="entry name" value="FAD-bd_FR_type"/>
</dbReference>
<sequence>MPEESRNCFLLLYGSQTGQAKAIAEEIAEKAEQHGLRADIHCLSQTERKFYIKRESCIVFVVSTTGDGDPPDTAQKFWKRLKKKTLPADYLSHLHYAMLGLGDSNYTNFCSCSKNFDKRLQELGAKWFYPAGWADDAMGLEQVAEPWMDGLWDSLRKQLGIVPSDLNGSLLEVITNEDEVHSYEPEERNNIQNGVLSDADINLKDSIRKCNDSQLDKSAVSVPSHLKENGYSKTLLVHNWHNKDSAINYDTISSDNSVDETDEKCITDNKNTETSCSGESDVDSVVEQGLNYQNQSNSGNSKTGQMIFDRDKDISKKVVTDICEPTIDECISEPDMYSKKSSVISVDQGDLYAILGTDSCSQSVPNISIVDITNSASVASTASTSDDISAKMEHMTLMDKGDNSNIPSLSSAPCLGIPSSALANTNLTIPALSPKFLKLEYTSETEMLFVSPPGSCCLSDKLRVVTDLLEVVQHSSKCSSVRVLELPFQNGSNFPSAASAVVMGMVSKVKVLTAETAVKKTLCVTLKLQEEGFVYQPGDSFSIICPNPAQEVQDLLKRLKLDEKADMPYKLSVLPGTKKKNASIPSHVPESASLRHIFTTCLDIREPPKKALLRALVESTEDESQKRRLQELCSKQGNEEYTQFLRQTSVSILDILYTFPSCNPPVETLIEHLPRLSPRPYSASSSPLLTPKELEFVFNVMDIPQSNGRTYFRKGVCTGWLDQITKQFQTPSSRSGSEVDAVVARIQDNSVSHKCSQIRIPVYARTTQHFHMPEDLSIPLILVGPGTGVAPFVGFLRHRLGRKQQDPSLKLGEVWLIFGCRHKELDFLYRSEMEELKADGILTKLLISFSRDEDQPINFPRYVQDNIRLHGEEIVELLDEKNAQVYVCGDARNMAKDVNQAFVDCYVKVQGLSEDTAKTKLMQLRVHHRYSEDVWT</sequence>
<dbReference type="PANTHER" id="PTHR19384">
    <property type="entry name" value="NITRIC OXIDE SYNTHASE-RELATED"/>
    <property type="match status" value="1"/>
</dbReference>
<proteinExistence type="predicted"/>
<keyword evidence="10" id="KW-0486">Methionine biosynthesis</keyword>
<dbReference type="Gene3D" id="1.20.990.10">
    <property type="entry name" value="NADPH-cytochrome p450 Reductase, Chain A, domain 3"/>
    <property type="match status" value="1"/>
</dbReference>
<dbReference type="EC" id="1.16.1.8" evidence="11"/>
<dbReference type="Gene3D" id="2.40.30.10">
    <property type="entry name" value="Translation factors"/>
    <property type="match status" value="1"/>
</dbReference>
<keyword evidence="3" id="KW-0028">Amino-acid biosynthesis</keyword>
<dbReference type="GO" id="GO:0010181">
    <property type="term" value="F:FMN binding"/>
    <property type="evidence" value="ECO:0007669"/>
    <property type="project" value="InterPro"/>
</dbReference>
<name>A0AAE0RUR6_9BIVA</name>
<evidence type="ECO:0000256" key="8">
    <source>
        <dbReference type="ARBA" id="ARBA00022857"/>
    </source>
</evidence>
<protein>
    <recommendedName>
        <fullName evidence="12">Methionine synthase reductase</fullName>
        <ecNumber evidence="11">1.16.1.8</ecNumber>
    </recommendedName>
</protein>
<dbReference type="PRINTS" id="PR00369">
    <property type="entry name" value="FLAVODOXIN"/>
</dbReference>
<evidence type="ECO:0000256" key="2">
    <source>
        <dbReference type="ARBA" id="ARBA00001974"/>
    </source>
</evidence>
<dbReference type="PROSITE" id="PS50902">
    <property type="entry name" value="FLAVODOXIN_LIKE"/>
    <property type="match status" value="1"/>
</dbReference>
<dbReference type="InterPro" id="IPR017938">
    <property type="entry name" value="Riboflavin_synthase-like_b-brl"/>
</dbReference>
<evidence type="ECO:0000256" key="11">
    <source>
        <dbReference type="ARBA" id="ARBA00039088"/>
    </source>
</evidence>
<comment type="cofactor">
    <cofactor evidence="2">
        <name>FAD</name>
        <dbReference type="ChEBI" id="CHEBI:57692"/>
    </cofactor>
</comment>
<dbReference type="PANTHER" id="PTHR19384:SF84">
    <property type="entry name" value="METHIONINE SYNTHASE REDUCTASE"/>
    <property type="match status" value="1"/>
</dbReference>
<dbReference type="Pfam" id="PF00667">
    <property type="entry name" value="FAD_binding_1"/>
    <property type="match status" value="1"/>
</dbReference>
<dbReference type="SUPFAM" id="SSF52343">
    <property type="entry name" value="Ferredoxin reductase-like, C-terminal NADP-linked domain"/>
    <property type="match status" value="1"/>
</dbReference>
<evidence type="ECO:0000313" key="15">
    <source>
        <dbReference type="EMBL" id="KAK3579904.1"/>
    </source>
</evidence>
<evidence type="ECO:0000256" key="12">
    <source>
        <dbReference type="ARBA" id="ARBA00040659"/>
    </source>
</evidence>
<evidence type="ECO:0000256" key="4">
    <source>
        <dbReference type="ARBA" id="ARBA00022630"/>
    </source>
</evidence>
<evidence type="ECO:0000256" key="7">
    <source>
        <dbReference type="ARBA" id="ARBA00022827"/>
    </source>
</evidence>
<dbReference type="SUPFAM" id="SSF63380">
    <property type="entry name" value="Riboflavin synthase domain-like"/>
    <property type="match status" value="1"/>
</dbReference>
<keyword evidence="6" id="KW-0949">S-adenosyl-L-methionine</keyword>
<gene>
    <name evidence="15" type="ORF">CHS0354_031423</name>
</gene>
<dbReference type="InterPro" id="IPR003097">
    <property type="entry name" value="CysJ-like_FAD-binding"/>
</dbReference>
<evidence type="ECO:0000256" key="1">
    <source>
        <dbReference type="ARBA" id="ARBA00001917"/>
    </source>
</evidence>
<dbReference type="FunFam" id="3.40.50.80:FF:000001">
    <property type="entry name" value="NADPH--cytochrome P450 reductase 1"/>
    <property type="match status" value="1"/>
</dbReference>
<dbReference type="FunFam" id="1.20.990.10:FF:000007">
    <property type="entry name" value="Methionine synthase reductase"/>
    <property type="match status" value="1"/>
</dbReference>
<evidence type="ECO:0000256" key="10">
    <source>
        <dbReference type="ARBA" id="ARBA00023167"/>
    </source>
</evidence>
<keyword evidence="7" id="KW-0274">FAD</keyword>
<reference evidence="15" key="1">
    <citation type="journal article" date="2021" name="Genome Biol. Evol.">
        <title>A High-Quality Reference Genome for a Parasitic Bivalve with Doubly Uniparental Inheritance (Bivalvia: Unionida).</title>
        <authorList>
            <person name="Smith C.H."/>
        </authorList>
    </citation>
    <scope>NUCLEOTIDE SEQUENCE</scope>
    <source>
        <strain evidence="15">CHS0354</strain>
    </source>
</reference>
<evidence type="ECO:0000256" key="9">
    <source>
        <dbReference type="ARBA" id="ARBA00023002"/>
    </source>
</evidence>
<feature type="domain" description="Flavodoxin-like" evidence="13">
    <location>
        <begin position="9"/>
        <end position="152"/>
    </location>
</feature>
<keyword evidence="8" id="KW-0521">NADP</keyword>
<evidence type="ECO:0000256" key="3">
    <source>
        <dbReference type="ARBA" id="ARBA00022605"/>
    </source>
</evidence>
<keyword evidence="9" id="KW-0560">Oxidoreductase</keyword>
<dbReference type="Pfam" id="PF00258">
    <property type="entry name" value="Flavodoxin_1"/>
    <property type="match status" value="1"/>
</dbReference>
<evidence type="ECO:0000259" key="14">
    <source>
        <dbReference type="PROSITE" id="PS51384"/>
    </source>
</evidence>
<dbReference type="PROSITE" id="PS51384">
    <property type="entry name" value="FAD_FR"/>
    <property type="match status" value="1"/>
</dbReference>
<dbReference type="GO" id="GO:0005829">
    <property type="term" value="C:cytosol"/>
    <property type="evidence" value="ECO:0007669"/>
    <property type="project" value="TreeGrafter"/>
</dbReference>
<dbReference type="InterPro" id="IPR023173">
    <property type="entry name" value="NADPH_Cyt_P450_Rdtase_alpha"/>
</dbReference>
<dbReference type="GO" id="GO:0050660">
    <property type="term" value="F:flavin adenine dinucleotide binding"/>
    <property type="evidence" value="ECO:0007669"/>
    <property type="project" value="TreeGrafter"/>
</dbReference>
<evidence type="ECO:0000313" key="16">
    <source>
        <dbReference type="Proteomes" id="UP001195483"/>
    </source>
</evidence>
<dbReference type="CDD" id="cd06203">
    <property type="entry name" value="methionine_synthase_red"/>
    <property type="match status" value="1"/>
</dbReference>
<dbReference type="GO" id="GO:0009086">
    <property type="term" value="P:methionine biosynthetic process"/>
    <property type="evidence" value="ECO:0007669"/>
    <property type="project" value="UniProtKB-KW"/>
</dbReference>
<dbReference type="GO" id="GO:0050667">
    <property type="term" value="P:homocysteine metabolic process"/>
    <property type="evidence" value="ECO:0007669"/>
    <property type="project" value="TreeGrafter"/>
</dbReference>